<gene>
    <name evidence="2" type="ORF">BT62DRAFT_933663</name>
</gene>
<protein>
    <submittedName>
        <fullName evidence="2">Uncharacterized protein</fullName>
    </submittedName>
</protein>
<keyword evidence="1" id="KW-1133">Transmembrane helix</keyword>
<dbReference type="GeneID" id="66108889"/>
<comment type="caution">
    <text evidence="2">The sequence shown here is derived from an EMBL/GenBank/DDBJ whole genome shotgun (WGS) entry which is preliminary data.</text>
</comment>
<accession>A0A9P7VPZ3</accession>
<evidence type="ECO:0000313" key="2">
    <source>
        <dbReference type="EMBL" id="KAG7444632.1"/>
    </source>
</evidence>
<dbReference type="Proteomes" id="UP000812287">
    <property type="component" value="Unassembled WGS sequence"/>
</dbReference>
<evidence type="ECO:0000313" key="3">
    <source>
        <dbReference type="Proteomes" id="UP000812287"/>
    </source>
</evidence>
<dbReference type="AlphaFoldDB" id="A0A9P7VPZ3"/>
<name>A0A9P7VPZ3_9AGAR</name>
<organism evidence="2 3">
    <name type="scientific">Guyanagaster necrorhizus</name>
    <dbReference type="NCBI Taxonomy" id="856835"/>
    <lineage>
        <taxon>Eukaryota</taxon>
        <taxon>Fungi</taxon>
        <taxon>Dikarya</taxon>
        <taxon>Basidiomycota</taxon>
        <taxon>Agaricomycotina</taxon>
        <taxon>Agaricomycetes</taxon>
        <taxon>Agaricomycetidae</taxon>
        <taxon>Agaricales</taxon>
        <taxon>Marasmiineae</taxon>
        <taxon>Physalacriaceae</taxon>
        <taxon>Guyanagaster</taxon>
    </lineage>
</organism>
<sequence length="69" mass="7883">MLAPPITLTVIIILAAVSLLLIITLLALRMRQRRTRLLGWTGENCDLLSEARLDENEARREKELRDEGK</sequence>
<reference evidence="2" key="1">
    <citation type="submission" date="2020-11" db="EMBL/GenBank/DDBJ databases">
        <title>Adaptations for nitrogen fixation in a non-lichenized fungal sporocarp promotes dispersal by wood-feeding termites.</title>
        <authorList>
            <consortium name="DOE Joint Genome Institute"/>
            <person name="Koch R.A."/>
            <person name="Yoon G."/>
            <person name="Arayal U."/>
            <person name="Lail K."/>
            <person name="Amirebrahimi M."/>
            <person name="Labutti K."/>
            <person name="Lipzen A."/>
            <person name="Riley R."/>
            <person name="Barry K."/>
            <person name="Henrissat B."/>
            <person name="Grigoriev I.V."/>
            <person name="Herr J.R."/>
            <person name="Aime M.C."/>
        </authorList>
    </citation>
    <scope>NUCLEOTIDE SEQUENCE</scope>
    <source>
        <strain evidence="2">MCA 3950</strain>
    </source>
</reference>
<feature type="transmembrane region" description="Helical" evidence="1">
    <location>
        <begin position="6"/>
        <end position="28"/>
    </location>
</feature>
<dbReference type="RefSeq" id="XP_043038132.1">
    <property type="nucleotide sequence ID" value="XM_043186592.1"/>
</dbReference>
<proteinExistence type="predicted"/>
<keyword evidence="1" id="KW-0812">Transmembrane</keyword>
<evidence type="ECO:0000256" key="1">
    <source>
        <dbReference type="SAM" id="Phobius"/>
    </source>
</evidence>
<dbReference type="OrthoDB" id="10434136at2759"/>
<keyword evidence="1" id="KW-0472">Membrane</keyword>
<dbReference type="EMBL" id="MU250539">
    <property type="protein sequence ID" value="KAG7444632.1"/>
    <property type="molecule type" value="Genomic_DNA"/>
</dbReference>
<keyword evidence="3" id="KW-1185">Reference proteome</keyword>